<accession>A0AAD1UHJ5</accession>
<gene>
    <name evidence="1" type="ORF">ECRASSUSDP1_LOCUS8241</name>
</gene>
<dbReference type="EMBL" id="CAMPGE010008052">
    <property type="protein sequence ID" value="CAI2366965.1"/>
    <property type="molecule type" value="Genomic_DNA"/>
</dbReference>
<dbReference type="AlphaFoldDB" id="A0AAD1UHJ5"/>
<comment type="caution">
    <text evidence="1">The sequence shown here is derived from an EMBL/GenBank/DDBJ whole genome shotgun (WGS) entry which is preliminary data.</text>
</comment>
<sequence>MVKEFHKSNEVFKCLKNSVYGLARSSLFNNSACAKVLQNEYKDASKELAECEYLEANSDHTIGIAINANNKCVMLMKQQQYHDAHEAANRGVIVLEKLIKFPKLKSTKACTKMMRSHCFLQNLKLLLMSYYNLAQSKVKIGQSKDAEAIFNHGLLLSEKFFITNTIIAKKYKKKVWRNKNMNFIQKNIKNAAVPMIKSSGKKIKSSPSHEIFQNSPNFVNIRTGMKQGVNIQANTPTSKATKKNRRVKSAFGSSLKDMAFADKELLKSSDNDDLESRATKATKATRATKATKGFSSEISNRIGSKIASFSEEDMNKIMESIRNNTPSMTKIDNWREFAEQQLEHARGHRSKHEGCYACNNEFQ</sequence>
<dbReference type="Proteomes" id="UP001295684">
    <property type="component" value="Unassembled WGS sequence"/>
</dbReference>
<dbReference type="SUPFAM" id="SSF48452">
    <property type="entry name" value="TPR-like"/>
    <property type="match status" value="1"/>
</dbReference>
<organism evidence="1 2">
    <name type="scientific">Euplotes crassus</name>
    <dbReference type="NCBI Taxonomy" id="5936"/>
    <lineage>
        <taxon>Eukaryota</taxon>
        <taxon>Sar</taxon>
        <taxon>Alveolata</taxon>
        <taxon>Ciliophora</taxon>
        <taxon>Intramacronucleata</taxon>
        <taxon>Spirotrichea</taxon>
        <taxon>Hypotrichia</taxon>
        <taxon>Euplotida</taxon>
        <taxon>Euplotidae</taxon>
        <taxon>Moneuplotes</taxon>
    </lineage>
</organism>
<dbReference type="InterPro" id="IPR011990">
    <property type="entry name" value="TPR-like_helical_dom_sf"/>
</dbReference>
<evidence type="ECO:0000313" key="2">
    <source>
        <dbReference type="Proteomes" id="UP001295684"/>
    </source>
</evidence>
<reference evidence="1" key="1">
    <citation type="submission" date="2023-07" db="EMBL/GenBank/DDBJ databases">
        <authorList>
            <consortium name="AG Swart"/>
            <person name="Singh M."/>
            <person name="Singh A."/>
            <person name="Seah K."/>
            <person name="Emmerich C."/>
        </authorList>
    </citation>
    <scope>NUCLEOTIDE SEQUENCE</scope>
    <source>
        <strain evidence="1">DP1</strain>
    </source>
</reference>
<evidence type="ECO:0000313" key="1">
    <source>
        <dbReference type="EMBL" id="CAI2366965.1"/>
    </source>
</evidence>
<keyword evidence="2" id="KW-1185">Reference proteome</keyword>
<proteinExistence type="predicted"/>
<name>A0AAD1UHJ5_EUPCR</name>
<protein>
    <submittedName>
        <fullName evidence="1">Uncharacterized protein</fullName>
    </submittedName>
</protein>